<comment type="caution">
    <text evidence="2">The sequence shown here is derived from an EMBL/GenBank/DDBJ whole genome shotgun (WGS) entry which is preliminary data.</text>
</comment>
<evidence type="ECO:0000256" key="1">
    <source>
        <dbReference type="SAM" id="MobiDB-lite"/>
    </source>
</evidence>
<accession>K0RRY7</accession>
<evidence type="ECO:0000313" key="3">
    <source>
        <dbReference type="Proteomes" id="UP000266841"/>
    </source>
</evidence>
<gene>
    <name evidence="2" type="ORF">THAOC_29153</name>
</gene>
<keyword evidence="3" id="KW-1185">Reference proteome</keyword>
<feature type="compositionally biased region" description="Polar residues" evidence="1">
    <location>
        <begin position="49"/>
        <end position="65"/>
    </location>
</feature>
<feature type="non-terminal residue" evidence="2">
    <location>
        <position position="65"/>
    </location>
</feature>
<dbReference type="Proteomes" id="UP000266841">
    <property type="component" value="Unassembled WGS sequence"/>
</dbReference>
<evidence type="ECO:0000313" key="2">
    <source>
        <dbReference type="EMBL" id="EJK51656.1"/>
    </source>
</evidence>
<dbReference type="AlphaFoldDB" id="K0RRY7"/>
<feature type="compositionally biased region" description="Pro residues" evidence="1">
    <location>
        <begin position="30"/>
        <end position="44"/>
    </location>
</feature>
<sequence>MAATSIPKKAKHDGGKSGGDGPSLLVGMKPPSPKPEPVPKPKPSPAGNKLTSTRQPPPQQYNTGG</sequence>
<dbReference type="EMBL" id="AGNL01041279">
    <property type="protein sequence ID" value="EJK51656.1"/>
    <property type="molecule type" value="Genomic_DNA"/>
</dbReference>
<name>K0RRY7_THAOC</name>
<reference evidence="2 3" key="1">
    <citation type="journal article" date="2012" name="Genome Biol.">
        <title>Genome and low-iron response of an oceanic diatom adapted to chronic iron limitation.</title>
        <authorList>
            <person name="Lommer M."/>
            <person name="Specht M."/>
            <person name="Roy A.S."/>
            <person name="Kraemer L."/>
            <person name="Andreson R."/>
            <person name="Gutowska M.A."/>
            <person name="Wolf J."/>
            <person name="Bergner S.V."/>
            <person name="Schilhabel M.B."/>
            <person name="Klostermeier U.C."/>
            <person name="Beiko R.G."/>
            <person name="Rosenstiel P."/>
            <person name="Hippler M."/>
            <person name="Laroche J."/>
        </authorList>
    </citation>
    <scope>NUCLEOTIDE SEQUENCE [LARGE SCALE GENOMIC DNA]</scope>
    <source>
        <strain evidence="2 3">CCMP1005</strain>
    </source>
</reference>
<feature type="region of interest" description="Disordered" evidence="1">
    <location>
        <begin position="1"/>
        <end position="65"/>
    </location>
</feature>
<proteinExistence type="predicted"/>
<protein>
    <submittedName>
        <fullName evidence="2">Uncharacterized protein</fullName>
    </submittedName>
</protein>
<organism evidence="2 3">
    <name type="scientific">Thalassiosira oceanica</name>
    <name type="common">Marine diatom</name>
    <dbReference type="NCBI Taxonomy" id="159749"/>
    <lineage>
        <taxon>Eukaryota</taxon>
        <taxon>Sar</taxon>
        <taxon>Stramenopiles</taxon>
        <taxon>Ochrophyta</taxon>
        <taxon>Bacillariophyta</taxon>
        <taxon>Coscinodiscophyceae</taxon>
        <taxon>Thalassiosirophycidae</taxon>
        <taxon>Thalassiosirales</taxon>
        <taxon>Thalassiosiraceae</taxon>
        <taxon>Thalassiosira</taxon>
    </lineage>
</organism>